<evidence type="ECO:0000256" key="7">
    <source>
        <dbReference type="ARBA" id="ARBA00023136"/>
    </source>
</evidence>
<feature type="transmembrane region" description="Helical" evidence="9">
    <location>
        <begin position="127"/>
        <end position="146"/>
    </location>
</feature>
<feature type="transmembrane region" description="Helical" evidence="9">
    <location>
        <begin position="86"/>
        <end position="107"/>
    </location>
</feature>
<feature type="domain" description="Tripartite ATP-independent periplasmic transporters DctQ component" evidence="10">
    <location>
        <begin position="24"/>
        <end position="153"/>
    </location>
</feature>
<keyword evidence="6 9" id="KW-1133">Transmembrane helix</keyword>
<dbReference type="GO" id="GO:0005886">
    <property type="term" value="C:plasma membrane"/>
    <property type="evidence" value="ECO:0007669"/>
    <property type="project" value="UniProtKB-SubCell"/>
</dbReference>
<keyword evidence="12" id="KW-1185">Reference proteome</keyword>
<evidence type="ECO:0000256" key="9">
    <source>
        <dbReference type="RuleBase" id="RU369079"/>
    </source>
</evidence>
<evidence type="ECO:0000313" key="12">
    <source>
        <dbReference type="Proteomes" id="UP000630353"/>
    </source>
</evidence>
<keyword evidence="2 9" id="KW-0813">Transport</keyword>
<name>A0A918XS84_9PROT</name>
<dbReference type="Proteomes" id="UP000630353">
    <property type="component" value="Unassembled WGS sequence"/>
</dbReference>
<comment type="subunit">
    <text evidence="9">The complex comprises the extracytoplasmic solute receptor protein and the two transmembrane proteins.</text>
</comment>
<comment type="similarity">
    <text evidence="8 9">Belongs to the TRAP transporter small permease family.</text>
</comment>
<dbReference type="GO" id="GO:0022857">
    <property type="term" value="F:transmembrane transporter activity"/>
    <property type="evidence" value="ECO:0007669"/>
    <property type="project" value="UniProtKB-UniRule"/>
</dbReference>
<evidence type="ECO:0000259" key="10">
    <source>
        <dbReference type="Pfam" id="PF04290"/>
    </source>
</evidence>
<comment type="subcellular location">
    <subcellularLocation>
        <location evidence="1 9">Cell inner membrane</location>
        <topology evidence="1 9">Multi-pass membrane protein</topology>
    </subcellularLocation>
</comment>
<gene>
    <name evidence="11" type="ORF">GCM10017083_26660</name>
</gene>
<reference evidence="11" key="1">
    <citation type="journal article" date="2014" name="Int. J. Syst. Evol. Microbiol.">
        <title>Complete genome sequence of Corynebacterium casei LMG S-19264T (=DSM 44701T), isolated from a smear-ripened cheese.</title>
        <authorList>
            <consortium name="US DOE Joint Genome Institute (JGI-PGF)"/>
            <person name="Walter F."/>
            <person name="Albersmeier A."/>
            <person name="Kalinowski J."/>
            <person name="Ruckert C."/>
        </authorList>
    </citation>
    <scope>NUCLEOTIDE SEQUENCE</scope>
    <source>
        <strain evidence="11">KCTC 42651</strain>
    </source>
</reference>
<evidence type="ECO:0000313" key="11">
    <source>
        <dbReference type="EMBL" id="GHD51813.1"/>
    </source>
</evidence>
<dbReference type="AlphaFoldDB" id="A0A918XS84"/>
<keyword evidence="4 9" id="KW-0997">Cell inner membrane</keyword>
<feature type="transmembrane region" description="Helical" evidence="9">
    <location>
        <begin position="47"/>
        <end position="65"/>
    </location>
</feature>
<evidence type="ECO:0000256" key="6">
    <source>
        <dbReference type="ARBA" id="ARBA00022989"/>
    </source>
</evidence>
<sequence>MLSRCRRTLDVTLQWMVISLMILLTVIVLLAVFYRKFGASLSWYDEVASVMLAWITYYGAALAALRRQHLGFDGLLLRLPREVRMAALVVAEILVVGFFVLLAWAGWKVLEVVGDENLISLPWISVSFTQSVIPIGAALFVICELLSLPEAWRSARAGRSLEHPEIAPMER</sequence>
<keyword evidence="7 9" id="KW-0472">Membrane</keyword>
<dbReference type="InterPro" id="IPR007387">
    <property type="entry name" value="TRAP_DctQ"/>
</dbReference>
<evidence type="ECO:0000256" key="5">
    <source>
        <dbReference type="ARBA" id="ARBA00022692"/>
    </source>
</evidence>
<keyword evidence="3" id="KW-1003">Cell membrane</keyword>
<evidence type="ECO:0000256" key="4">
    <source>
        <dbReference type="ARBA" id="ARBA00022519"/>
    </source>
</evidence>
<organism evidence="11 12">
    <name type="scientific">Thalassobaculum fulvum</name>
    <dbReference type="NCBI Taxonomy" id="1633335"/>
    <lineage>
        <taxon>Bacteria</taxon>
        <taxon>Pseudomonadati</taxon>
        <taxon>Pseudomonadota</taxon>
        <taxon>Alphaproteobacteria</taxon>
        <taxon>Rhodospirillales</taxon>
        <taxon>Thalassobaculaceae</taxon>
        <taxon>Thalassobaculum</taxon>
    </lineage>
</organism>
<dbReference type="PANTHER" id="PTHR35011">
    <property type="entry name" value="2,3-DIKETO-L-GULONATE TRAP TRANSPORTER SMALL PERMEASE PROTEIN YIAM"/>
    <property type="match status" value="1"/>
</dbReference>
<comment type="caution">
    <text evidence="11">The sequence shown here is derived from an EMBL/GenBank/DDBJ whole genome shotgun (WGS) entry which is preliminary data.</text>
</comment>
<evidence type="ECO:0000256" key="2">
    <source>
        <dbReference type="ARBA" id="ARBA00022448"/>
    </source>
</evidence>
<accession>A0A918XS84</accession>
<keyword evidence="5 9" id="KW-0812">Transmembrane</keyword>
<proteinExistence type="inferred from homology"/>
<evidence type="ECO:0000256" key="1">
    <source>
        <dbReference type="ARBA" id="ARBA00004429"/>
    </source>
</evidence>
<evidence type="ECO:0000256" key="3">
    <source>
        <dbReference type="ARBA" id="ARBA00022475"/>
    </source>
</evidence>
<dbReference type="InterPro" id="IPR055348">
    <property type="entry name" value="DctQ"/>
</dbReference>
<comment type="function">
    <text evidence="9">Part of the tripartite ATP-independent periplasmic (TRAP) transport system.</text>
</comment>
<dbReference type="Pfam" id="PF04290">
    <property type="entry name" value="DctQ"/>
    <property type="match status" value="1"/>
</dbReference>
<protein>
    <recommendedName>
        <fullName evidence="9">TRAP transporter small permease protein</fullName>
    </recommendedName>
</protein>
<dbReference type="GO" id="GO:0015740">
    <property type="term" value="P:C4-dicarboxylate transport"/>
    <property type="evidence" value="ECO:0007669"/>
    <property type="project" value="TreeGrafter"/>
</dbReference>
<feature type="transmembrane region" description="Helical" evidence="9">
    <location>
        <begin position="12"/>
        <end position="35"/>
    </location>
</feature>
<dbReference type="PANTHER" id="PTHR35011:SF2">
    <property type="entry name" value="2,3-DIKETO-L-GULONATE TRAP TRANSPORTER SMALL PERMEASE PROTEIN YIAM"/>
    <property type="match status" value="1"/>
</dbReference>
<dbReference type="RefSeq" id="WP_189990311.1">
    <property type="nucleotide sequence ID" value="NZ_BMZS01000005.1"/>
</dbReference>
<dbReference type="EMBL" id="BMZS01000005">
    <property type="protein sequence ID" value="GHD51813.1"/>
    <property type="molecule type" value="Genomic_DNA"/>
</dbReference>
<reference evidence="11" key="2">
    <citation type="submission" date="2020-09" db="EMBL/GenBank/DDBJ databases">
        <authorList>
            <person name="Sun Q."/>
            <person name="Kim S."/>
        </authorList>
    </citation>
    <scope>NUCLEOTIDE SEQUENCE</scope>
    <source>
        <strain evidence="11">KCTC 42651</strain>
    </source>
</reference>
<evidence type="ECO:0000256" key="8">
    <source>
        <dbReference type="ARBA" id="ARBA00038436"/>
    </source>
</evidence>